<dbReference type="GO" id="GO:0000287">
    <property type="term" value="F:magnesium ion binding"/>
    <property type="evidence" value="ECO:0007669"/>
    <property type="project" value="UniProtKB-UniRule"/>
</dbReference>
<dbReference type="GO" id="GO:0006432">
    <property type="term" value="P:phenylalanyl-tRNA aminoacylation"/>
    <property type="evidence" value="ECO:0007669"/>
    <property type="project" value="UniProtKB-UniRule"/>
</dbReference>
<dbReference type="Gene3D" id="3.30.930.10">
    <property type="entry name" value="Bira Bifunctional Protein, Domain 2"/>
    <property type="match status" value="1"/>
</dbReference>
<evidence type="ECO:0000256" key="15">
    <source>
        <dbReference type="HAMAP-Rule" id="MF_00283"/>
    </source>
</evidence>
<evidence type="ECO:0000256" key="16">
    <source>
        <dbReference type="PROSITE-ProRule" id="PRU00209"/>
    </source>
</evidence>
<evidence type="ECO:0000256" key="4">
    <source>
        <dbReference type="ARBA" id="ARBA00022490"/>
    </source>
</evidence>
<comment type="subcellular location">
    <subcellularLocation>
        <location evidence="1 15">Cytoplasm</location>
    </subcellularLocation>
</comment>
<dbReference type="PROSITE" id="PS51483">
    <property type="entry name" value="B5"/>
    <property type="match status" value="1"/>
</dbReference>
<keyword evidence="7 15" id="KW-0479">Metal-binding</keyword>
<feature type="binding site" evidence="15">
    <location>
        <position position="453"/>
    </location>
    <ligand>
        <name>Mg(2+)</name>
        <dbReference type="ChEBI" id="CHEBI:18420"/>
        <note>shared with alpha subunit</note>
    </ligand>
</feature>
<evidence type="ECO:0000256" key="3">
    <source>
        <dbReference type="ARBA" id="ARBA00011209"/>
    </source>
</evidence>
<evidence type="ECO:0000259" key="17">
    <source>
        <dbReference type="PROSITE" id="PS50886"/>
    </source>
</evidence>
<keyword evidence="21" id="KW-1185">Reference proteome</keyword>
<dbReference type="NCBIfam" id="TIGR00472">
    <property type="entry name" value="pheT_bact"/>
    <property type="match status" value="1"/>
</dbReference>
<accession>A0A128EDF8</accession>
<dbReference type="SUPFAM" id="SSF50249">
    <property type="entry name" value="Nucleic acid-binding proteins"/>
    <property type="match status" value="1"/>
</dbReference>
<dbReference type="Gene3D" id="3.30.70.380">
    <property type="entry name" value="Ferrodoxin-fold anticodon-binding domain"/>
    <property type="match status" value="1"/>
</dbReference>
<dbReference type="CDD" id="cd00769">
    <property type="entry name" value="PheRS_beta_core"/>
    <property type="match status" value="1"/>
</dbReference>
<feature type="binding site" evidence="15">
    <location>
        <position position="444"/>
    </location>
    <ligand>
        <name>Mg(2+)</name>
        <dbReference type="ChEBI" id="CHEBI:18420"/>
        <note>shared with alpha subunit</note>
    </ligand>
</feature>
<keyword evidence="10 15" id="KW-0460">Magnesium</keyword>
<keyword evidence="9 15" id="KW-0067">ATP-binding</keyword>
<name>A0A128EDF8_9BACT</name>
<evidence type="ECO:0000256" key="13">
    <source>
        <dbReference type="ARBA" id="ARBA00023146"/>
    </source>
</evidence>
<dbReference type="SMART" id="SM00874">
    <property type="entry name" value="B5"/>
    <property type="match status" value="1"/>
</dbReference>
<dbReference type="InterPro" id="IPR005121">
    <property type="entry name" value="Fdx_antiC-bd"/>
</dbReference>
<evidence type="ECO:0000256" key="5">
    <source>
        <dbReference type="ARBA" id="ARBA00022555"/>
    </source>
</evidence>
<evidence type="ECO:0000256" key="14">
    <source>
        <dbReference type="ARBA" id="ARBA00049255"/>
    </source>
</evidence>
<evidence type="ECO:0000256" key="10">
    <source>
        <dbReference type="ARBA" id="ARBA00022842"/>
    </source>
</evidence>
<dbReference type="PANTHER" id="PTHR10947:SF0">
    <property type="entry name" value="PHENYLALANINE--TRNA LIGASE BETA SUBUNIT"/>
    <property type="match status" value="1"/>
</dbReference>
<evidence type="ECO:0000256" key="11">
    <source>
        <dbReference type="ARBA" id="ARBA00022884"/>
    </source>
</evidence>
<dbReference type="SUPFAM" id="SSF46955">
    <property type="entry name" value="Putative DNA-binding domain"/>
    <property type="match status" value="1"/>
</dbReference>
<keyword evidence="8 15" id="KW-0547">Nucleotide-binding</keyword>
<dbReference type="SUPFAM" id="SSF56037">
    <property type="entry name" value="PheT/TilS domain"/>
    <property type="match status" value="1"/>
</dbReference>
<proteinExistence type="inferred from homology"/>
<evidence type="ECO:0000256" key="6">
    <source>
        <dbReference type="ARBA" id="ARBA00022598"/>
    </source>
</evidence>
<dbReference type="InterPro" id="IPR004532">
    <property type="entry name" value="Phe-tRNA-ligase_IIc_bsu_bact"/>
</dbReference>
<keyword evidence="11 16" id="KW-0694">RNA-binding</keyword>
<dbReference type="SUPFAM" id="SSF55681">
    <property type="entry name" value="Class II aaRS and biotin synthetases"/>
    <property type="match status" value="1"/>
</dbReference>
<dbReference type="GO" id="GO:0009328">
    <property type="term" value="C:phenylalanine-tRNA ligase complex"/>
    <property type="evidence" value="ECO:0007669"/>
    <property type="project" value="TreeGrafter"/>
</dbReference>
<feature type="domain" description="B5" evidence="19">
    <location>
        <begin position="391"/>
        <end position="466"/>
    </location>
</feature>
<evidence type="ECO:0000256" key="7">
    <source>
        <dbReference type="ARBA" id="ARBA00022723"/>
    </source>
</evidence>
<dbReference type="InterPro" id="IPR012340">
    <property type="entry name" value="NA-bd_OB-fold"/>
</dbReference>
<dbReference type="SMART" id="SM00896">
    <property type="entry name" value="FDX-ACB"/>
    <property type="match status" value="1"/>
</dbReference>
<feature type="domain" description="TRNA-binding" evidence="17">
    <location>
        <begin position="39"/>
        <end position="150"/>
    </location>
</feature>
<evidence type="ECO:0000256" key="2">
    <source>
        <dbReference type="ARBA" id="ARBA00008653"/>
    </source>
</evidence>
<dbReference type="AlphaFoldDB" id="A0A128EDF8"/>
<dbReference type="PANTHER" id="PTHR10947">
    <property type="entry name" value="PHENYLALANYL-TRNA SYNTHETASE BETA CHAIN AND LEUCINE-RICH REPEAT-CONTAINING PROTEIN 47"/>
    <property type="match status" value="1"/>
</dbReference>
<dbReference type="HAMAP" id="MF_00283">
    <property type="entry name" value="Phe_tRNA_synth_beta1"/>
    <property type="match status" value="1"/>
</dbReference>
<dbReference type="Pfam" id="PF03484">
    <property type="entry name" value="B5"/>
    <property type="match status" value="1"/>
</dbReference>
<dbReference type="Gene3D" id="3.30.56.10">
    <property type="match status" value="2"/>
</dbReference>
<comment type="subunit">
    <text evidence="3 15">Tetramer of two alpha and two beta subunits.</text>
</comment>
<dbReference type="InterPro" id="IPR033714">
    <property type="entry name" value="tRNA_bind_bactPheRS"/>
</dbReference>
<dbReference type="InterPro" id="IPR036690">
    <property type="entry name" value="Fdx_antiC-bd_sf"/>
</dbReference>
<dbReference type="GO" id="GO:0005524">
    <property type="term" value="F:ATP binding"/>
    <property type="evidence" value="ECO:0007669"/>
    <property type="project" value="UniProtKB-UniRule"/>
</dbReference>
<comment type="cofactor">
    <cofactor evidence="15">
        <name>Mg(2+)</name>
        <dbReference type="ChEBI" id="CHEBI:18420"/>
    </cofactor>
    <text evidence="15">Binds 2 magnesium ions per tetramer.</text>
</comment>
<dbReference type="OrthoDB" id="9805455at2"/>
<dbReference type="InterPro" id="IPR045864">
    <property type="entry name" value="aa-tRNA-synth_II/BPL/LPL"/>
</dbReference>
<dbReference type="GO" id="GO:0004826">
    <property type="term" value="F:phenylalanine-tRNA ligase activity"/>
    <property type="evidence" value="ECO:0007669"/>
    <property type="project" value="UniProtKB-UniRule"/>
</dbReference>
<evidence type="ECO:0000313" key="21">
    <source>
        <dbReference type="Proteomes" id="UP000069632"/>
    </source>
</evidence>
<dbReference type="InterPro" id="IPR009061">
    <property type="entry name" value="DNA-bd_dom_put_sf"/>
</dbReference>
<keyword evidence="13 15" id="KW-0030">Aminoacyl-tRNA synthetase</keyword>
<dbReference type="Pfam" id="PF03147">
    <property type="entry name" value="FDX-ACB"/>
    <property type="match status" value="1"/>
</dbReference>
<keyword evidence="12 15" id="KW-0648">Protein biosynthesis</keyword>
<gene>
    <name evidence="15 20" type="primary">pheT</name>
    <name evidence="20" type="ORF">ERS672216_00637</name>
</gene>
<evidence type="ECO:0000256" key="1">
    <source>
        <dbReference type="ARBA" id="ARBA00004496"/>
    </source>
</evidence>
<comment type="catalytic activity">
    <reaction evidence="14 15">
        <text>tRNA(Phe) + L-phenylalanine + ATP = L-phenylalanyl-tRNA(Phe) + AMP + diphosphate + H(+)</text>
        <dbReference type="Rhea" id="RHEA:19413"/>
        <dbReference type="Rhea" id="RHEA-COMP:9668"/>
        <dbReference type="Rhea" id="RHEA-COMP:9699"/>
        <dbReference type="ChEBI" id="CHEBI:15378"/>
        <dbReference type="ChEBI" id="CHEBI:30616"/>
        <dbReference type="ChEBI" id="CHEBI:33019"/>
        <dbReference type="ChEBI" id="CHEBI:58095"/>
        <dbReference type="ChEBI" id="CHEBI:78442"/>
        <dbReference type="ChEBI" id="CHEBI:78531"/>
        <dbReference type="ChEBI" id="CHEBI:456215"/>
        <dbReference type="EC" id="6.1.1.20"/>
    </reaction>
</comment>
<evidence type="ECO:0000256" key="9">
    <source>
        <dbReference type="ARBA" id="ARBA00022840"/>
    </source>
</evidence>
<dbReference type="InterPro" id="IPR002547">
    <property type="entry name" value="tRNA-bd_dom"/>
</dbReference>
<dbReference type="RefSeq" id="WP_075540062.1">
    <property type="nucleotide sequence ID" value="NZ_CP053844.1"/>
</dbReference>
<evidence type="ECO:0000259" key="18">
    <source>
        <dbReference type="PROSITE" id="PS51447"/>
    </source>
</evidence>
<dbReference type="EMBL" id="FIZP01000002">
    <property type="protein sequence ID" value="CZE46949.1"/>
    <property type="molecule type" value="Genomic_DNA"/>
</dbReference>
<dbReference type="InterPro" id="IPR045060">
    <property type="entry name" value="Phe-tRNA-ligase_IIc_bsu"/>
</dbReference>
<dbReference type="GO" id="GO:0000049">
    <property type="term" value="F:tRNA binding"/>
    <property type="evidence" value="ECO:0007669"/>
    <property type="project" value="UniProtKB-UniRule"/>
</dbReference>
<dbReference type="Pfam" id="PF01588">
    <property type="entry name" value="tRNA_bind"/>
    <property type="match status" value="1"/>
</dbReference>
<keyword evidence="4 15" id="KW-0963">Cytoplasm</keyword>
<comment type="similarity">
    <text evidence="2 15">Belongs to the phenylalanyl-tRNA synthetase beta subunit family. Type 1 subfamily.</text>
</comment>
<reference evidence="20 21" key="1">
    <citation type="submission" date="2016-02" db="EMBL/GenBank/DDBJ databases">
        <authorList>
            <consortium name="Pathogen Informatics"/>
        </authorList>
    </citation>
    <scope>NUCLEOTIDE SEQUENCE [LARGE SCALE GENOMIC DNA]</scope>
    <source>
        <strain evidence="20 21">RC20</strain>
    </source>
</reference>
<dbReference type="PROSITE" id="PS50886">
    <property type="entry name" value="TRBD"/>
    <property type="match status" value="1"/>
</dbReference>
<dbReference type="FunFam" id="2.40.50.140:FF:000045">
    <property type="entry name" value="Phenylalanine--tRNA ligase beta subunit"/>
    <property type="match status" value="1"/>
</dbReference>
<dbReference type="Gene3D" id="2.40.50.140">
    <property type="entry name" value="Nucleic acid-binding proteins"/>
    <property type="match status" value="1"/>
</dbReference>
<keyword evidence="5 16" id="KW-0820">tRNA-binding</keyword>
<dbReference type="NCBIfam" id="NF045760">
    <property type="entry name" value="YtpR"/>
    <property type="match status" value="1"/>
</dbReference>
<feature type="binding site" evidence="15">
    <location>
        <position position="454"/>
    </location>
    <ligand>
        <name>Mg(2+)</name>
        <dbReference type="ChEBI" id="CHEBI:18420"/>
        <note>shared with alpha subunit</note>
    </ligand>
</feature>
<feature type="domain" description="FDX-ACB" evidence="18">
    <location>
        <begin position="683"/>
        <end position="775"/>
    </location>
</feature>
<keyword evidence="6 15" id="KW-0436">Ligase</keyword>
<dbReference type="PROSITE" id="PS51447">
    <property type="entry name" value="FDX_ACB"/>
    <property type="match status" value="1"/>
</dbReference>
<protein>
    <recommendedName>
        <fullName evidence="15">Phenylalanine--tRNA ligase beta subunit</fullName>
        <ecNumber evidence="15">6.1.1.20</ecNumber>
    </recommendedName>
    <alternativeName>
        <fullName evidence="15">Phenylalanyl-tRNA synthetase beta subunit</fullName>
        <shortName evidence="15">PheRS</shortName>
    </alternativeName>
</protein>
<organism evidence="20 21">
    <name type="scientific">Campylobacter geochelonis</name>
    <dbReference type="NCBI Taxonomy" id="1780362"/>
    <lineage>
        <taxon>Bacteria</taxon>
        <taxon>Pseudomonadati</taxon>
        <taxon>Campylobacterota</taxon>
        <taxon>Epsilonproteobacteria</taxon>
        <taxon>Campylobacterales</taxon>
        <taxon>Campylobacteraceae</taxon>
        <taxon>Campylobacter</taxon>
    </lineage>
</organism>
<dbReference type="InterPro" id="IPR041616">
    <property type="entry name" value="PheRS_beta_core"/>
</dbReference>
<sequence>MIITRGWLQEWLDVSKISSEKITQTLNSIGLEVDSYEEVRIPEKVVIGYVKSKRKHEDSDKLSVCEVDVANEVLQIVCGAKNVEAGQYVAVSLVGAKLPNGLVIKPAKLRGVQSNGMICSSTELGLAKINEGIMVLDSSIGDLVLGCELKEYPALNDDIIEIELTPNRGDCLSIYGVARDLSAAFDLPIKEVVYSEQDGLLGIGRVLSVRSNDITDSSFQYRAFGIKGNFKIDLVKSLRMSVAGIAKECPIDSLLSYTTYSTGVLLRAYDGDKISKDGAKITFDIHKEKHGNCAIYYDKECLSLAGISQNDLARVCKSSKTIIIEASYTDPKVIAVATNEDKSLKGDEQVYRSSRGSEPNLSLGGDYIFNILSKMSDVSLYSGSQQLLINKEAKIVSFSIDEMNAIIGHDVPRNDAVKILKKLGFDVSLEQELINVKIPAFRHDIENVYDIAEEVVRIVGIDNIPSKPLVFSEKNRLNESFYNYKNRRVIRIKAAGSGFFECVHYVFDNEADLLNLGFKKCKVSILNPINSELSVFRPTLINHFLHSCERNIKNSRKSVKLFEIGTVFDENANESDNVAFLASGFINDASLLNGAKPKEVDFIYFASKVQAVIGKFKCEIPKEKIPYLSEFEQANVVQNGKVVGYIGRVDLGLEAKLDLPKTYVCELKFKELKFDDIVAKSYSKFPSISRDLSLIVPQDMRYEKVRECISLLDIKNLKSFSVVDIYTDKSLENHSSITIKFTFQDMEKTLEDADITGAIELILKELKEKLNIGIR</sequence>
<dbReference type="CDD" id="cd02796">
    <property type="entry name" value="tRNA_bind_bactPheRS"/>
    <property type="match status" value="1"/>
</dbReference>
<dbReference type="SUPFAM" id="SSF54991">
    <property type="entry name" value="Anticodon-binding domain of PheRS"/>
    <property type="match status" value="1"/>
</dbReference>
<dbReference type="Pfam" id="PF17759">
    <property type="entry name" value="tRNA_synthFbeta"/>
    <property type="match status" value="1"/>
</dbReference>
<evidence type="ECO:0000313" key="20">
    <source>
        <dbReference type="EMBL" id="CZE46949.1"/>
    </source>
</evidence>
<feature type="binding site" evidence="15">
    <location>
        <position position="450"/>
    </location>
    <ligand>
        <name>Mg(2+)</name>
        <dbReference type="ChEBI" id="CHEBI:18420"/>
        <note>shared with alpha subunit</note>
    </ligand>
</feature>
<dbReference type="Proteomes" id="UP000069632">
    <property type="component" value="Unassembled WGS sequence"/>
</dbReference>
<evidence type="ECO:0000256" key="8">
    <source>
        <dbReference type="ARBA" id="ARBA00022741"/>
    </source>
</evidence>
<dbReference type="InterPro" id="IPR005147">
    <property type="entry name" value="tRNA_synthase_B5-dom"/>
</dbReference>
<evidence type="ECO:0000256" key="12">
    <source>
        <dbReference type="ARBA" id="ARBA00022917"/>
    </source>
</evidence>
<evidence type="ECO:0000259" key="19">
    <source>
        <dbReference type="PROSITE" id="PS51483"/>
    </source>
</evidence>
<dbReference type="EC" id="6.1.1.20" evidence="15"/>